<dbReference type="Proteomes" id="UP000199013">
    <property type="component" value="Unassembled WGS sequence"/>
</dbReference>
<name>A0A1C3P3H5_9ACTN</name>
<dbReference type="AlphaFoldDB" id="A0A1C3P3H5"/>
<evidence type="ECO:0000313" key="3">
    <source>
        <dbReference type="Proteomes" id="UP000199013"/>
    </source>
</evidence>
<accession>A0A1C3P3H5</accession>
<dbReference type="EMBL" id="FLUV01001741">
    <property type="protein sequence ID" value="SBW24389.1"/>
    <property type="molecule type" value="Genomic_DNA"/>
</dbReference>
<protein>
    <submittedName>
        <fullName evidence="2">Uncharacterized protein</fullName>
    </submittedName>
</protein>
<feature type="region of interest" description="Disordered" evidence="1">
    <location>
        <begin position="56"/>
        <end position="79"/>
    </location>
</feature>
<reference evidence="3" key="1">
    <citation type="submission" date="2016-02" db="EMBL/GenBank/DDBJ databases">
        <authorList>
            <person name="Wibberg D."/>
        </authorList>
    </citation>
    <scope>NUCLEOTIDE SEQUENCE [LARGE SCALE GENOMIC DNA]</scope>
</reference>
<evidence type="ECO:0000256" key="1">
    <source>
        <dbReference type="SAM" id="MobiDB-lite"/>
    </source>
</evidence>
<sequence>MPSPFSARPDFEDRLRAWLDRSGSYWSSNVGLLVIYESRAELAGILLVDFDAAVSPSRHSRSSSSARTVTGPAGTYRTF</sequence>
<gene>
    <name evidence="2" type="ORF">FDG2_4134</name>
</gene>
<organism evidence="2 3">
    <name type="scientific">Candidatus Protofrankia californiensis</name>
    <dbReference type="NCBI Taxonomy" id="1839754"/>
    <lineage>
        <taxon>Bacteria</taxon>
        <taxon>Bacillati</taxon>
        <taxon>Actinomycetota</taxon>
        <taxon>Actinomycetes</taxon>
        <taxon>Frankiales</taxon>
        <taxon>Frankiaceae</taxon>
        <taxon>Protofrankia</taxon>
    </lineage>
</organism>
<evidence type="ECO:0000313" key="2">
    <source>
        <dbReference type="EMBL" id="SBW24389.1"/>
    </source>
</evidence>
<feature type="compositionally biased region" description="Low complexity" evidence="1">
    <location>
        <begin position="56"/>
        <end position="67"/>
    </location>
</feature>
<proteinExistence type="predicted"/>
<keyword evidence="3" id="KW-1185">Reference proteome</keyword>